<dbReference type="AlphaFoldDB" id="G8LY76"/>
<gene>
    <name evidence="7" type="ordered locus">Clocl_1134</name>
</gene>
<dbReference type="KEGG" id="ccl:Clocl_1134"/>
<dbReference type="GO" id="GO:0005525">
    <property type="term" value="F:GTP binding"/>
    <property type="evidence" value="ECO:0007669"/>
    <property type="project" value="UniProtKB-UniRule"/>
</dbReference>
<dbReference type="InterPro" id="IPR053931">
    <property type="entry name" value="RapZ_C"/>
</dbReference>
<dbReference type="GO" id="GO:0005524">
    <property type="term" value="F:ATP binding"/>
    <property type="evidence" value="ECO:0007669"/>
    <property type="project" value="UniProtKB-UniRule"/>
</dbReference>
<accession>G8LY76</accession>
<dbReference type="PIRSF" id="PIRSF005052">
    <property type="entry name" value="P-loopkin"/>
    <property type="match status" value="1"/>
</dbReference>
<evidence type="ECO:0000313" key="8">
    <source>
        <dbReference type="Proteomes" id="UP000005435"/>
    </source>
</evidence>
<evidence type="ECO:0000256" key="2">
    <source>
        <dbReference type="ARBA" id="ARBA00022840"/>
    </source>
</evidence>
<dbReference type="InterPro" id="IPR005337">
    <property type="entry name" value="RapZ-like"/>
</dbReference>
<feature type="binding site" evidence="4">
    <location>
        <begin position="59"/>
        <end position="62"/>
    </location>
    <ligand>
        <name>GTP</name>
        <dbReference type="ChEBI" id="CHEBI:37565"/>
    </ligand>
</feature>
<dbReference type="SUPFAM" id="SSF52540">
    <property type="entry name" value="P-loop containing nucleoside triphosphate hydrolases"/>
    <property type="match status" value="1"/>
</dbReference>
<proteinExistence type="inferred from homology"/>
<dbReference type="InterPro" id="IPR027417">
    <property type="entry name" value="P-loop_NTPase"/>
</dbReference>
<dbReference type="GO" id="GO:0016301">
    <property type="term" value="F:kinase activity"/>
    <property type="evidence" value="ECO:0007669"/>
    <property type="project" value="UniProtKB-KW"/>
</dbReference>
<feature type="domain" description="RapZ C-terminal" evidence="6">
    <location>
        <begin position="163"/>
        <end position="283"/>
    </location>
</feature>
<evidence type="ECO:0000259" key="5">
    <source>
        <dbReference type="Pfam" id="PF03668"/>
    </source>
</evidence>
<name>G8LY76_ACECE</name>
<keyword evidence="8" id="KW-1185">Reference proteome</keyword>
<dbReference type="EMBL" id="CP003065">
    <property type="protein sequence ID" value="AEV67807.1"/>
    <property type="molecule type" value="Genomic_DNA"/>
</dbReference>
<evidence type="ECO:0000313" key="7">
    <source>
        <dbReference type="EMBL" id="AEV67807.1"/>
    </source>
</evidence>
<reference evidence="7 8" key="2">
    <citation type="journal article" date="2012" name="Stand. Genomic Sci.">
        <title>Complete Genome Sequence of Clostridium clariflavum DSM 19732.</title>
        <authorList>
            <person name="Izquierdo J.A."/>
            <person name="Goodwin L."/>
            <person name="Davenport K.W."/>
            <person name="Teshima H."/>
            <person name="Bruce D."/>
            <person name="Detter C."/>
            <person name="Tapia R."/>
            <person name="Han S."/>
            <person name="Land M."/>
            <person name="Hauser L."/>
            <person name="Jeffries C.D."/>
            <person name="Han J."/>
            <person name="Pitluck S."/>
            <person name="Nolan M."/>
            <person name="Chen A."/>
            <person name="Huntemann M."/>
            <person name="Mavromatis K."/>
            <person name="Mikhailova N."/>
            <person name="Liolios K."/>
            <person name="Woyke T."/>
            <person name="Lynd L.R."/>
        </authorList>
    </citation>
    <scope>NUCLEOTIDE SEQUENCE [LARGE SCALE GENOMIC DNA]</scope>
    <source>
        <strain evidence="8">DSM 19732 / NBRC 101661 / EBR45</strain>
    </source>
</reference>
<keyword evidence="2 4" id="KW-0067">ATP-binding</keyword>
<keyword evidence="1 4" id="KW-0547">Nucleotide-binding</keyword>
<evidence type="ECO:0000259" key="6">
    <source>
        <dbReference type="Pfam" id="PF22740"/>
    </source>
</evidence>
<sequence length="290" mass="32616">MKFLIITGVSGAGKSLVVKYLEDLGFFCIDNLPPVLIPKIAEICMQSRGKLNKIALVIDIRGGELFNALFPELNALKESGLSYEILFLEASDKVLIKRFKESRRIHPLAPEGRLMKGINQERELLKEIKRIATYVVDTSNLTPRQLKEEICNIFVEGKKFDGMIINIISFGFKYGIPIDCDLVFDVRFIPNPYYIDSMKKLTGKNDTVREYVLGFNETKGFLSKLYDMLEFLIPGYIKEGKSQLVVGIGCTGGRHRSVAISEALFAYLSGKGHRVVIEHRDIDKDGKGGK</sequence>
<reference evidence="8" key="1">
    <citation type="submission" date="2011-12" db="EMBL/GenBank/DDBJ databases">
        <title>Complete sequence of Clostridium clariflavum DSM 19732.</title>
        <authorList>
            <consortium name="US DOE Joint Genome Institute"/>
            <person name="Lucas S."/>
            <person name="Han J."/>
            <person name="Lapidus A."/>
            <person name="Cheng J.-F."/>
            <person name="Goodwin L."/>
            <person name="Pitluck S."/>
            <person name="Peters L."/>
            <person name="Teshima H."/>
            <person name="Detter J.C."/>
            <person name="Han C."/>
            <person name="Tapia R."/>
            <person name="Land M."/>
            <person name="Hauser L."/>
            <person name="Kyrpides N."/>
            <person name="Ivanova N."/>
            <person name="Pagani I."/>
            <person name="Kitzmiller T."/>
            <person name="Lynd L."/>
            <person name="Izquierdo J."/>
            <person name="Woyke T."/>
        </authorList>
    </citation>
    <scope>NUCLEOTIDE SEQUENCE [LARGE SCALE GENOMIC DNA]</scope>
    <source>
        <strain evidence="8">DSM 19732 / NBRC 101661 / EBR45</strain>
    </source>
</reference>
<evidence type="ECO:0000256" key="3">
    <source>
        <dbReference type="ARBA" id="ARBA00023134"/>
    </source>
</evidence>
<dbReference type="Proteomes" id="UP000005435">
    <property type="component" value="Chromosome"/>
</dbReference>
<dbReference type="HOGENOM" id="CLU_059558_0_0_9"/>
<dbReference type="OrthoDB" id="9784461at2"/>
<feature type="binding site" evidence="4">
    <location>
        <begin position="8"/>
        <end position="15"/>
    </location>
    <ligand>
        <name>ATP</name>
        <dbReference type="ChEBI" id="CHEBI:30616"/>
    </ligand>
</feature>
<dbReference type="STRING" id="720554.Clocl_1134"/>
<dbReference type="PANTHER" id="PTHR30448:SF0">
    <property type="entry name" value="RNASE ADAPTER PROTEIN RAPZ"/>
    <property type="match status" value="1"/>
</dbReference>
<organism evidence="7 8">
    <name type="scientific">Acetivibrio clariflavus (strain DSM 19732 / NBRC 101661 / EBR45)</name>
    <name type="common">Clostridium clariflavum</name>
    <dbReference type="NCBI Taxonomy" id="720554"/>
    <lineage>
        <taxon>Bacteria</taxon>
        <taxon>Bacillati</taxon>
        <taxon>Bacillota</taxon>
        <taxon>Clostridia</taxon>
        <taxon>Eubacteriales</taxon>
        <taxon>Oscillospiraceae</taxon>
        <taxon>Acetivibrio</taxon>
    </lineage>
</organism>
<dbReference type="HAMAP" id="MF_00636">
    <property type="entry name" value="RapZ_like"/>
    <property type="match status" value="1"/>
</dbReference>
<dbReference type="RefSeq" id="WP_014254425.1">
    <property type="nucleotide sequence ID" value="NC_016627.1"/>
</dbReference>
<protein>
    <submittedName>
        <fullName evidence="7">Putative P-loop-containing kinase</fullName>
    </submittedName>
</protein>
<dbReference type="InterPro" id="IPR053930">
    <property type="entry name" value="RapZ-like_N"/>
</dbReference>
<dbReference type="Pfam" id="PF03668">
    <property type="entry name" value="RapZ-like_N"/>
    <property type="match status" value="1"/>
</dbReference>
<feature type="domain" description="RapZ-like N-terminal" evidence="5">
    <location>
        <begin position="1"/>
        <end position="154"/>
    </location>
</feature>
<evidence type="ECO:0000256" key="4">
    <source>
        <dbReference type="HAMAP-Rule" id="MF_00636"/>
    </source>
</evidence>
<evidence type="ECO:0000256" key="1">
    <source>
        <dbReference type="ARBA" id="ARBA00022741"/>
    </source>
</evidence>
<dbReference type="NCBIfam" id="NF003828">
    <property type="entry name" value="PRK05416.1"/>
    <property type="match status" value="1"/>
</dbReference>
<dbReference type="eggNOG" id="COG1660">
    <property type="taxonomic scope" value="Bacteria"/>
</dbReference>
<keyword evidence="7" id="KW-0808">Transferase</keyword>
<keyword evidence="3 4" id="KW-0342">GTP-binding</keyword>
<dbReference type="PANTHER" id="PTHR30448">
    <property type="entry name" value="RNASE ADAPTER PROTEIN RAPZ"/>
    <property type="match status" value="1"/>
</dbReference>
<dbReference type="Gene3D" id="3.40.50.300">
    <property type="entry name" value="P-loop containing nucleotide triphosphate hydrolases"/>
    <property type="match status" value="1"/>
</dbReference>
<keyword evidence="7" id="KW-0418">Kinase</keyword>
<dbReference type="Pfam" id="PF22740">
    <property type="entry name" value="PapZ_C"/>
    <property type="match status" value="1"/>
</dbReference>